<dbReference type="EMBL" id="FOJG01000001">
    <property type="protein sequence ID" value="SEW30326.1"/>
    <property type="molecule type" value="Genomic_DNA"/>
</dbReference>
<sequence>MSKIISLKKLLLAAAGIIVMLAACRKDDYYVDGGLSHQSREEQNMPVYDFLASRSNHMFDSLIKIIDLTGTKSLVNQAGITFFAVPNPGVMRLQMNYNPDDRQALRPLASIGKDTLVKLLNRFIITGAKISLETALNDKVRYYKDLNGDSLMISGKGGGVNAGSSVQTSAFYLEYVHVKIPGTDTIRFTGNMQTHNLITANAIVHVLNNSSSFAAGFKLKYFR</sequence>
<gene>
    <name evidence="2" type="ORF">SAMN04488122_1698</name>
</gene>
<keyword evidence="1" id="KW-0732">Signal</keyword>
<evidence type="ECO:0000256" key="1">
    <source>
        <dbReference type="SAM" id="SignalP"/>
    </source>
</evidence>
<keyword evidence="3" id="KW-1185">Reference proteome</keyword>
<feature type="chain" id="PRO_5011548978" description="Fasciclin domain-containing protein" evidence="1">
    <location>
        <begin position="26"/>
        <end position="223"/>
    </location>
</feature>
<dbReference type="RefSeq" id="WP_089893078.1">
    <property type="nucleotide sequence ID" value="NZ_FOJG01000001.1"/>
</dbReference>
<reference evidence="3" key="1">
    <citation type="submission" date="2016-10" db="EMBL/GenBank/DDBJ databases">
        <authorList>
            <person name="Varghese N."/>
            <person name="Submissions S."/>
        </authorList>
    </citation>
    <scope>NUCLEOTIDE SEQUENCE [LARGE SCALE GENOMIC DNA]</scope>
    <source>
        <strain evidence="3">DSM 3695</strain>
    </source>
</reference>
<feature type="signal peptide" evidence="1">
    <location>
        <begin position="1"/>
        <end position="25"/>
    </location>
</feature>
<accession>A0A1I0QRW4</accession>
<proteinExistence type="predicted"/>
<evidence type="ECO:0000313" key="3">
    <source>
        <dbReference type="Proteomes" id="UP000199310"/>
    </source>
</evidence>
<dbReference type="SUPFAM" id="SSF82153">
    <property type="entry name" value="FAS1 domain"/>
    <property type="match status" value="1"/>
</dbReference>
<dbReference type="Gene3D" id="2.30.180.10">
    <property type="entry name" value="FAS1 domain"/>
    <property type="match status" value="1"/>
</dbReference>
<organism evidence="2 3">
    <name type="scientific">Chitinophaga arvensicola</name>
    <dbReference type="NCBI Taxonomy" id="29529"/>
    <lineage>
        <taxon>Bacteria</taxon>
        <taxon>Pseudomonadati</taxon>
        <taxon>Bacteroidota</taxon>
        <taxon>Chitinophagia</taxon>
        <taxon>Chitinophagales</taxon>
        <taxon>Chitinophagaceae</taxon>
        <taxon>Chitinophaga</taxon>
    </lineage>
</organism>
<dbReference type="STRING" id="29529.SAMN04488122_1698"/>
<evidence type="ECO:0000313" key="2">
    <source>
        <dbReference type="EMBL" id="SEW30326.1"/>
    </source>
</evidence>
<dbReference type="InterPro" id="IPR036378">
    <property type="entry name" value="FAS1_dom_sf"/>
</dbReference>
<protein>
    <recommendedName>
        <fullName evidence="4">Fasciclin domain-containing protein</fullName>
    </recommendedName>
</protein>
<name>A0A1I0QRW4_9BACT</name>
<dbReference type="OrthoDB" id="655802at2"/>
<evidence type="ECO:0008006" key="4">
    <source>
        <dbReference type="Google" id="ProtNLM"/>
    </source>
</evidence>
<dbReference type="AlphaFoldDB" id="A0A1I0QRW4"/>
<dbReference type="Proteomes" id="UP000199310">
    <property type="component" value="Unassembled WGS sequence"/>
</dbReference>
<dbReference type="PROSITE" id="PS51257">
    <property type="entry name" value="PROKAR_LIPOPROTEIN"/>
    <property type="match status" value="1"/>
</dbReference>